<comment type="similarity">
    <text evidence="2">Belongs to the acyltransferase 3 family.</text>
</comment>
<gene>
    <name evidence="9" type="ORF">HMPREF0623_1254</name>
</gene>
<evidence type="ECO:0000256" key="7">
    <source>
        <dbReference type="SAM" id="Phobius"/>
    </source>
</evidence>
<proteinExistence type="inferred from homology"/>
<feature type="transmembrane region" description="Helical" evidence="7">
    <location>
        <begin position="195"/>
        <end position="213"/>
    </location>
</feature>
<dbReference type="Proteomes" id="UP000004470">
    <property type="component" value="Unassembled WGS sequence"/>
</dbReference>
<accession>E0NG31</accession>
<keyword evidence="6 7" id="KW-0472">Membrane</keyword>
<feature type="transmembrane region" description="Helical" evidence="7">
    <location>
        <begin position="258"/>
        <end position="277"/>
    </location>
</feature>
<evidence type="ECO:0000259" key="8">
    <source>
        <dbReference type="Pfam" id="PF01757"/>
    </source>
</evidence>
<dbReference type="PANTHER" id="PTHR40074">
    <property type="entry name" value="O-ACETYLTRANSFERASE WECH"/>
    <property type="match status" value="1"/>
</dbReference>
<evidence type="ECO:0000256" key="6">
    <source>
        <dbReference type="ARBA" id="ARBA00023136"/>
    </source>
</evidence>
<reference evidence="9" key="1">
    <citation type="submission" date="2010-07" db="EMBL/GenBank/DDBJ databases">
        <authorList>
            <person name="Muzny D."/>
            <person name="Qin X."/>
            <person name="Deng J."/>
            <person name="Jiang H."/>
            <person name="Liu Y."/>
            <person name="Qu J."/>
            <person name="Song X.-Z."/>
            <person name="Zhang L."/>
            <person name="Thornton R."/>
            <person name="Coyle M."/>
            <person name="Francisco L."/>
            <person name="Jackson L."/>
            <person name="Javaid M."/>
            <person name="Korchina V."/>
            <person name="Kovar C."/>
            <person name="Mata R."/>
            <person name="Mathew T."/>
            <person name="Ngo R."/>
            <person name="Nguyen L."/>
            <person name="Nguyen N."/>
            <person name="Okwuonu G."/>
            <person name="Ongeri F."/>
            <person name="Pham C."/>
            <person name="Simmons D."/>
            <person name="Wilczek-Boney K."/>
            <person name="Hale W."/>
            <person name="Jakkamsetti A."/>
            <person name="Pham P."/>
            <person name="Ruth R."/>
            <person name="San Lucas F."/>
            <person name="Warren J."/>
            <person name="Zhang J."/>
            <person name="Zhao Z."/>
            <person name="Zhou C."/>
            <person name="Zhu D."/>
            <person name="Lee S."/>
            <person name="Bess C."/>
            <person name="Blankenburg K."/>
            <person name="Forbes L."/>
            <person name="Fu Q."/>
            <person name="Gubbala S."/>
            <person name="Hirani K."/>
            <person name="Jayaseelan J.C."/>
            <person name="Lara F."/>
            <person name="Munidasa M."/>
            <person name="Palculict T."/>
            <person name="Patil S."/>
            <person name="Pu L.-L."/>
            <person name="Saada N."/>
            <person name="Tang L."/>
            <person name="Weissenberger G."/>
            <person name="Zhu Y."/>
            <person name="Hemphill L."/>
            <person name="Shang Y."/>
            <person name="Youmans B."/>
            <person name="Ayvaz T."/>
            <person name="Ross M."/>
            <person name="Santibanez J."/>
            <person name="Aqrawi P."/>
            <person name="Gross S."/>
            <person name="Joshi V."/>
            <person name="Fowler G."/>
            <person name="Nazareth L."/>
            <person name="Reid J."/>
            <person name="Worley K."/>
            <person name="Petrosino J."/>
            <person name="Highlander S."/>
            <person name="Gibbs R."/>
        </authorList>
    </citation>
    <scope>NUCLEOTIDE SEQUENCE [LARGE SCALE GENOMIC DNA]</scope>
    <source>
        <strain evidence="9">DSM 20284</strain>
    </source>
</reference>
<dbReference type="eggNOG" id="COG3594">
    <property type="taxonomic scope" value="Bacteria"/>
</dbReference>
<protein>
    <submittedName>
        <fullName evidence="9">Acyltransferase</fullName>
    </submittedName>
</protein>
<dbReference type="HOGENOM" id="CLU_023915_6_0_9"/>
<keyword evidence="4 7" id="KW-0812">Transmembrane</keyword>
<comment type="subcellular location">
    <subcellularLocation>
        <location evidence="1">Cell membrane</location>
        <topology evidence="1">Multi-pass membrane protein</topology>
    </subcellularLocation>
</comment>
<keyword evidence="5 7" id="KW-1133">Transmembrane helix</keyword>
<dbReference type="GO" id="GO:0016413">
    <property type="term" value="F:O-acetyltransferase activity"/>
    <property type="evidence" value="ECO:0007669"/>
    <property type="project" value="TreeGrafter"/>
</dbReference>
<name>E0NG31_PEDAC</name>
<dbReference type="EMBL" id="AEEG01000004">
    <property type="protein sequence ID" value="EFL95517.1"/>
    <property type="molecule type" value="Genomic_DNA"/>
</dbReference>
<feature type="transmembrane region" description="Helical" evidence="7">
    <location>
        <begin position="121"/>
        <end position="139"/>
    </location>
</feature>
<dbReference type="AlphaFoldDB" id="E0NG31"/>
<evidence type="ECO:0000256" key="3">
    <source>
        <dbReference type="ARBA" id="ARBA00022475"/>
    </source>
</evidence>
<feature type="transmembrane region" description="Helical" evidence="7">
    <location>
        <begin position="80"/>
        <end position="101"/>
    </location>
</feature>
<feature type="domain" description="Acyltransferase 3" evidence="8">
    <location>
        <begin position="7"/>
        <end position="300"/>
    </location>
</feature>
<evidence type="ECO:0000256" key="5">
    <source>
        <dbReference type="ARBA" id="ARBA00022989"/>
    </source>
</evidence>
<evidence type="ECO:0000256" key="2">
    <source>
        <dbReference type="ARBA" id="ARBA00007400"/>
    </source>
</evidence>
<evidence type="ECO:0000313" key="9">
    <source>
        <dbReference type="EMBL" id="EFL95517.1"/>
    </source>
</evidence>
<comment type="caution">
    <text evidence="9">The sequence shown here is derived from an EMBL/GenBank/DDBJ whole genome shotgun (WGS) entry which is preliminary data.</text>
</comment>
<feature type="transmembrane region" description="Helical" evidence="7">
    <location>
        <begin position="283"/>
        <end position="304"/>
    </location>
</feature>
<dbReference type="InterPro" id="IPR002656">
    <property type="entry name" value="Acyl_transf_3_dom"/>
</dbReference>
<dbReference type="GO" id="GO:0009246">
    <property type="term" value="P:enterobacterial common antigen biosynthetic process"/>
    <property type="evidence" value="ECO:0007669"/>
    <property type="project" value="TreeGrafter"/>
</dbReference>
<keyword evidence="9" id="KW-0808">Transferase</keyword>
<evidence type="ECO:0000256" key="1">
    <source>
        <dbReference type="ARBA" id="ARBA00004651"/>
    </source>
</evidence>
<sequence>MMIKKRIDWIDYLKAFSVISVVAFHVMDGMHYEAHYSGFIYVLITTLTKGVALSAFFLASGLFANSWLKKEKKFLLKVKALLVPYFIWSIVYGLLNILGSSYVNHRADFSFIYTILVSPKWHFWFLYYLFWYFVFFAAIQKLRQRTQMLVIGSGFILGLVFPNFWILNNFFPYFIAFYVGTYFKEIKDQIQRDSLLRLALMALPLYAVYSYCLEMNYELATSLLIPLAGITSAFFFIKLFMQVPHMGWLQYLGQRTMPIYLLHVFFTAPTRIVLLKLNIQNVGINVLVGILAGLVMPLLVYMVAQKLKINKILFGS</sequence>
<feature type="transmembrane region" description="Helical" evidence="7">
    <location>
        <begin position="38"/>
        <end position="68"/>
    </location>
</feature>
<keyword evidence="3" id="KW-1003">Cell membrane</keyword>
<keyword evidence="10" id="KW-1185">Reference proteome</keyword>
<keyword evidence="9" id="KW-0012">Acyltransferase</keyword>
<feature type="transmembrane region" description="Helical" evidence="7">
    <location>
        <begin position="146"/>
        <end position="164"/>
    </location>
</feature>
<evidence type="ECO:0000313" key="10">
    <source>
        <dbReference type="Proteomes" id="UP000004470"/>
    </source>
</evidence>
<evidence type="ECO:0000256" key="4">
    <source>
        <dbReference type="ARBA" id="ARBA00022692"/>
    </source>
</evidence>
<dbReference type="PANTHER" id="PTHR40074:SF2">
    <property type="entry name" value="O-ACETYLTRANSFERASE WECH"/>
    <property type="match status" value="1"/>
</dbReference>
<feature type="transmembrane region" description="Helical" evidence="7">
    <location>
        <begin position="12"/>
        <end position="32"/>
    </location>
</feature>
<feature type="transmembrane region" description="Helical" evidence="7">
    <location>
        <begin position="219"/>
        <end position="237"/>
    </location>
</feature>
<organism evidence="9 10">
    <name type="scientific">Pediococcus acidilactici DSM 20284</name>
    <dbReference type="NCBI Taxonomy" id="862514"/>
    <lineage>
        <taxon>Bacteria</taxon>
        <taxon>Bacillati</taxon>
        <taxon>Bacillota</taxon>
        <taxon>Bacilli</taxon>
        <taxon>Lactobacillales</taxon>
        <taxon>Lactobacillaceae</taxon>
        <taxon>Pediococcus</taxon>
        <taxon>Pediococcus acidilactici group</taxon>
    </lineage>
</organism>
<dbReference type="Pfam" id="PF01757">
    <property type="entry name" value="Acyl_transf_3"/>
    <property type="match status" value="1"/>
</dbReference>
<dbReference type="GO" id="GO:0005886">
    <property type="term" value="C:plasma membrane"/>
    <property type="evidence" value="ECO:0007669"/>
    <property type="project" value="UniProtKB-SubCell"/>
</dbReference>